<feature type="signal peptide" evidence="1">
    <location>
        <begin position="1"/>
        <end position="21"/>
    </location>
</feature>
<feature type="domain" description="ThuA-like" evidence="2">
    <location>
        <begin position="49"/>
        <end position="291"/>
    </location>
</feature>
<sequence length="303" mass="34186">MIKKAFFCMCAAACSVGVLSAADKYEKSTKAISKALDGMVTEKPKEKRKLLVFSVTRGYRHSSIDIGKITMKLMGEKTGAFEAVVSDDLANFEPDKINDFDAICFLNTTMEVFSPAKKQFAKMNGEQKKEAQVREARLKKSLMEYIKSGKGFVGIHAATDTFYKWPEYGVMIGGYFDGHPWTSKTPVSIKVEDGQEQHSCCAHLDGKNLNFKEEIYQFKAPYDSKKVHMLLRLDPEQTDISKGKRADKDYGVSWVKPHGKGRVFYCSLGHNEHIYQNPKVLQHYLKGIQWALGDLEIDVKIGK</sequence>
<proteinExistence type="predicted"/>
<dbReference type="KEGG" id="osu:NT6N_36190"/>
<evidence type="ECO:0000259" key="2">
    <source>
        <dbReference type="Pfam" id="PF06283"/>
    </source>
</evidence>
<accession>A0AAT9FRQ6</accession>
<dbReference type="PANTHER" id="PTHR40469:SF2">
    <property type="entry name" value="GALACTOSE-BINDING DOMAIN-LIKE SUPERFAMILY PROTEIN"/>
    <property type="match status" value="1"/>
</dbReference>
<gene>
    <name evidence="3" type="ORF">NT6N_36190</name>
</gene>
<evidence type="ECO:0000313" key="3">
    <source>
        <dbReference type="EMBL" id="BDS08579.1"/>
    </source>
</evidence>
<protein>
    <recommendedName>
        <fullName evidence="2">ThuA-like domain-containing protein</fullName>
    </recommendedName>
</protein>
<organism evidence="3">
    <name type="scientific">Oceaniferula spumae</name>
    <dbReference type="NCBI Taxonomy" id="2979115"/>
    <lineage>
        <taxon>Bacteria</taxon>
        <taxon>Pseudomonadati</taxon>
        <taxon>Verrucomicrobiota</taxon>
        <taxon>Verrucomicrobiia</taxon>
        <taxon>Verrucomicrobiales</taxon>
        <taxon>Verrucomicrobiaceae</taxon>
        <taxon>Oceaniferula</taxon>
    </lineage>
</organism>
<dbReference type="InterPro" id="IPR029062">
    <property type="entry name" value="Class_I_gatase-like"/>
</dbReference>
<dbReference type="Pfam" id="PF06283">
    <property type="entry name" value="ThuA"/>
    <property type="match status" value="1"/>
</dbReference>
<evidence type="ECO:0000256" key="1">
    <source>
        <dbReference type="SAM" id="SignalP"/>
    </source>
</evidence>
<keyword evidence="1" id="KW-0732">Signal</keyword>
<reference evidence="3" key="1">
    <citation type="submission" date="2024-07" db="EMBL/GenBank/DDBJ databases">
        <title>Complete genome sequence of Verrucomicrobiaceae bacterium NT6N.</title>
        <authorList>
            <person name="Huang C."/>
            <person name="Takami H."/>
            <person name="Hamasaki K."/>
        </authorList>
    </citation>
    <scope>NUCLEOTIDE SEQUENCE</scope>
    <source>
        <strain evidence="3">NT6N</strain>
    </source>
</reference>
<dbReference type="PANTHER" id="PTHR40469">
    <property type="entry name" value="SECRETED GLYCOSYL HYDROLASE"/>
    <property type="match status" value="1"/>
</dbReference>
<dbReference type="AlphaFoldDB" id="A0AAT9FRQ6"/>
<dbReference type="EMBL" id="AP026866">
    <property type="protein sequence ID" value="BDS08579.1"/>
    <property type="molecule type" value="Genomic_DNA"/>
</dbReference>
<dbReference type="InterPro" id="IPR029010">
    <property type="entry name" value="ThuA-like"/>
</dbReference>
<feature type="chain" id="PRO_5043882638" description="ThuA-like domain-containing protein" evidence="1">
    <location>
        <begin position="22"/>
        <end position="303"/>
    </location>
</feature>
<dbReference type="Gene3D" id="3.40.50.880">
    <property type="match status" value="1"/>
</dbReference>
<name>A0AAT9FRQ6_9BACT</name>
<dbReference type="SUPFAM" id="SSF52317">
    <property type="entry name" value="Class I glutamine amidotransferase-like"/>
    <property type="match status" value="1"/>
</dbReference>